<dbReference type="PANTHER" id="PTHR35011">
    <property type="entry name" value="2,3-DIKETO-L-GULONATE TRAP TRANSPORTER SMALL PERMEASE PROTEIN YIAM"/>
    <property type="match status" value="1"/>
</dbReference>
<evidence type="ECO:0000256" key="4">
    <source>
        <dbReference type="ARBA" id="ARBA00022519"/>
    </source>
</evidence>
<feature type="transmembrane region" description="Helical" evidence="9">
    <location>
        <begin position="80"/>
        <end position="101"/>
    </location>
</feature>
<accession>A0A1B1S1G8</accession>
<keyword evidence="2" id="KW-0813">Transport</keyword>
<dbReference type="Proteomes" id="UP000053354">
    <property type="component" value="Chromosome"/>
</dbReference>
<evidence type="ECO:0000256" key="9">
    <source>
        <dbReference type="SAM" id="Phobius"/>
    </source>
</evidence>
<evidence type="ECO:0000256" key="7">
    <source>
        <dbReference type="ARBA" id="ARBA00023136"/>
    </source>
</evidence>
<comment type="subcellular location">
    <subcellularLocation>
        <location evidence="1">Cell inner membrane</location>
        <topology evidence="1">Multi-pass membrane protein</topology>
    </subcellularLocation>
</comment>
<feature type="transmembrane region" description="Helical" evidence="9">
    <location>
        <begin position="43"/>
        <end position="59"/>
    </location>
</feature>
<dbReference type="AlphaFoldDB" id="A0A1B1S1G8"/>
<evidence type="ECO:0000313" key="11">
    <source>
        <dbReference type="EMBL" id="ANU27048.1"/>
    </source>
</evidence>
<protein>
    <recommendedName>
        <fullName evidence="10">Tripartite ATP-independent periplasmic transporters DctQ component domain-containing protein</fullName>
    </recommendedName>
</protein>
<gene>
    <name evidence="11" type="ORF">I858_008600</name>
</gene>
<dbReference type="InterPro" id="IPR007387">
    <property type="entry name" value="TRAP_DctQ"/>
</dbReference>
<organism evidence="11 12">
    <name type="scientific">Planococcus versutus</name>
    <dbReference type="NCBI Taxonomy" id="1302659"/>
    <lineage>
        <taxon>Bacteria</taxon>
        <taxon>Bacillati</taxon>
        <taxon>Bacillota</taxon>
        <taxon>Bacilli</taxon>
        <taxon>Bacillales</taxon>
        <taxon>Caryophanaceae</taxon>
        <taxon>Planococcus</taxon>
    </lineage>
</organism>
<feature type="transmembrane region" description="Helical" evidence="9">
    <location>
        <begin position="121"/>
        <end position="148"/>
    </location>
</feature>
<dbReference type="InterPro" id="IPR055348">
    <property type="entry name" value="DctQ"/>
</dbReference>
<dbReference type="GO" id="GO:0022857">
    <property type="term" value="F:transmembrane transporter activity"/>
    <property type="evidence" value="ECO:0007669"/>
    <property type="project" value="TreeGrafter"/>
</dbReference>
<evidence type="ECO:0000256" key="2">
    <source>
        <dbReference type="ARBA" id="ARBA00022448"/>
    </source>
</evidence>
<evidence type="ECO:0000256" key="1">
    <source>
        <dbReference type="ARBA" id="ARBA00004429"/>
    </source>
</evidence>
<evidence type="ECO:0000256" key="5">
    <source>
        <dbReference type="ARBA" id="ARBA00022692"/>
    </source>
</evidence>
<keyword evidence="12" id="KW-1185">Reference proteome</keyword>
<proteinExistence type="inferred from homology"/>
<dbReference type="EMBL" id="CP016540">
    <property type="protein sequence ID" value="ANU27048.1"/>
    <property type="molecule type" value="Genomic_DNA"/>
</dbReference>
<feature type="transmembrane region" description="Helical" evidence="9">
    <location>
        <begin position="12"/>
        <end position="31"/>
    </location>
</feature>
<reference evidence="11" key="1">
    <citation type="submission" date="2016-10" db="EMBL/GenBank/DDBJ databases">
        <authorList>
            <person name="See-Too W.S."/>
        </authorList>
    </citation>
    <scope>NUCLEOTIDE SEQUENCE</scope>
    <source>
        <strain evidence="11">L10.15</strain>
    </source>
</reference>
<dbReference type="KEGG" id="pll:I858_008600"/>
<dbReference type="Pfam" id="PF04290">
    <property type="entry name" value="DctQ"/>
    <property type="match status" value="1"/>
</dbReference>
<evidence type="ECO:0000256" key="3">
    <source>
        <dbReference type="ARBA" id="ARBA00022475"/>
    </source>
</evidence>
<evidence type="ECO:0000256" key="6">
    <source>
        <dbReference type="ARBA" id="ARBA00022989"/>
    </source>
</evidence>
<dbReference type="PANTHER" id="PTHR35011:SF2">
    <property type="entry name" value="2,3-DIKETO-L-GULONATE TRAP TRANSPORTER SMALL PERMEASE PROTEIN YIAM"/>
    <property type="match status" value="1"/>
</dbReference>
<dbReference type="STRING" id="1302659.I858_008600"/>
<keyword evidence="4" id="KW-0997">Cell inner membrane</keyword>
<name>A0A1B1S1G8_9BACL</name>
<comment type="similarity">
    <text evidence="8">Belongs to the TRAP transporter small permease family.</text>
</comment>
<feature type="domain" description="Tripartite ATP-independent periplasmic transporters DctQ component" evidence="10">
    <location>
        <begin position="17"/>
        <end position="144"/>
    </location>
</feature>
<keyword evidence="7 9" id="KW-0472">Membrane</keyword>
<keyword evidence="3" id="KW-1003">Cell membrane</keyword>
<evidence type="ECO:0000256" key="8">
    <source>
        <dbReference type="ARBA" id="ARBA00038436"/>
    </source>
</evidence>
<dbReference type="GO" id="GO:0015740">
    <property type="term" value="P:C4-dicarboxylate transport"/>
    <property type="evidence" value="ECO:0007669"/>
    <property type="project" value="TreeGrafter"/>
</dbReference>
<evidence type="ECO:0000313" key="12">
    <source>
        <dbReference type="Proteomes" id="UP000053354"/>
    </source>
</evidence>
<sequence>MLNGFEKVLVTISMALMVILIFVQVFTRYIMGDALSWTEEASRYLFIWLIFLSIGISFIEKKHISIDIISDRLPKKAQIILQQSIFLILIALSVFLLIGGWDLVEQMQTFKQKSATLQVPMWIVYLSLPIGFLFAILRLIQASILLYLPEKSTSKEDSLI</sequence>
<keyword evidence="6 9" id="KW-1133">Transmembrane helix</keyword>
<dbReference type="GO" id="GO:0005886">
    <property type="term" value="C:plasma membrane"/>
    <property type="evidence" value="ECO:0007669"/>
    <property type="project" value="UniProtKB-SubCell"/>
</dbReference>
<keyword evidence="5 9" id="KW-0812">Transmembrane</keyword>
<evidence type="ECO:0000259" key="10">
    <source>
        <dbReference type="Pfam" id="PF04290"/>
    </source>
</evidence>